<dbReference type="CDD" id="cd00586">
    <property type="entry name" value="4HBT"/>
    <property type="match status" value="1"/>
</dbReference>
<evidence type="ECO:0000313" key="4">
    <source>
        <dbReference type="Proteomes" id="UP000653730"/>
    </source>
</evidence>
<accession>A0A926Q2B1</accession>
<dbReference type="InterPro" id="IPR029069">
    <property type="entry name" value="HotDog_dom_sf"/>
</dbReference>
<dbReference type="PANTHER" id="PTHR31793">
    <property type="entry name" value="4-HYDROXYBENZOYL-COA THIOESTERASE FAMILY MEMBER"/>
    <property type="match status" value="1"/>
</dbReference>
<comment type="caution">
    <text evidence="3">The sequence shown here is derived from an EMBL/GenBank/DDBJ whole genome shotgun (WGS) entry which is preliminary data.</text>
</comment>
<sequence length="162" mass="19604">MKKQNTILESRTKIRFQDCDPFNHLNNGRYLDYFINAREDQLLEYYDIDIFRIAREQGLGWVVSSSQVAYLKPVFTMEEVVIETQLVQYADKHLLVEARMWDRDKNILKSLAWLNFVHFNLRTNKVQKHPEEFLELFREILLPVKNTTFEERHKSFRFQKTS</sequence>
<proteinExistence type="inferred from homology"/>
<dbReference type="InterPro" id="IPR050563">
    <property type="entry name" value="4-hydroxybenzoyl-CoA_TE"/>
</dbReference>
<protein>
    <submittedName>
        <fullName evidence="3">Acyl-CoA thioesterase</fullName>
    </submittedName>
</protein>
<dbReference type="AlphaFoldDB" id="A0A926Q2B1"/>
<reference evidence="3 4" key="1">
    <citation type="submission" date="2020-09" db="EMBL/GenBank/DDBJ databases">
        <title>Sinomicrobium weinanense sp. nov., a halophilic bacteria isolated from saline-alkali soil.</title>
        <authorList>
            <person name="Wu P."/>
            <person name="Ren H."/>
            <person name="Mei Y."/>
            <person name="Liang Y."/>
            <person name="Chen Z."/>
        </authorList>
    </citation>
    <scope>NUCLEOTIDE SEQUENCE [LARGE SCALE GENOMIC DNA]</scope>
    <source>
        <strain evidence="3 4">FJxs</strain>
    </source>
</reference>
<dbReference type="Pfam" id="PF13279">
    <property type="entry name" value="4HBT_2"/>
    <property type="match status" value="1"/>
</dbReference>
<dbReference type="Proteomes" id="UP000653730">
    <property type="component" value="Unassembled WGS sequence"/>
</dbReference>
<evidence type="ECO:0000256" key="1">
    <source>
        <dbReference type="ARBA" id="ARBA00005953"/>
    </source>
</evidence>
<dbReference type="SUPFAM" id="SSF54637">
    <property type="entry name" value="Thioesterase/thiol ester dehydrase-isomerase"/>
    <property type="match status" value="1"/>
</dbReference>
<dbReference type="RefSeq" id="WP_187965475.1">
    <property type="nucleotide sequence ID" value="NZ_JACVDC010000025.1"/>
</dbReference>
<name>A0A926Q2B1_9FLAO</name>
<organism evidence="3 4">
    <name type="scientific">Sinomicrobium weinanense</name>
    <dbReference type="NCBI Taxonomy" id="2842200"/>
    <lineage>
        <taxon>Bacteria</taxon>
        <taxon>Pseudomonadati</taxon>
        <taxon>Bacteroidota</taxon>
        <taxon>Flavobacteriia</taxon>
        <taxon>Flavobacteriales</taxon>
        <taxon>Flavobacteriaceae</taxon>
        <taxon>Sinomicrobium</taxon>
    </lineage>
</organism>
<keyword evidence="4" id="KW-1185">Reference proteome</keyword>
<dbReference type="Gene3D" id="3.10.129.10">
    <property type="entry name" value="Hotdog Thioesterase"/>
    <property type="match status" value="1"/>
</dbReference>
<dbReference type="GO" id="GO:0047617">
    <property type="term" value="F:fatty acyl-CoA hydrolase activity"/>
    <property type="evidence" value="ECO:0007669"/>
    <property type="project" value="TreeGrafter"/>
</dbReference>
<comment type="similarity">
    <text evidence="1">Belongs to the 4-hydroxybenzoyl-CoA thioesterase family.</text>
</comment>
<evidence type="ECO:0000313" key="3">
    <source>
        <dbReference type="EMBL" id="MBC9796328.1"/>
    </source>
</evidence>
<evidence type="ECO:0000256" key="2">
    <source>
        <dbReference type="ARBA" id="ARBA00022801"/>
    </source>
</evidence>
<gene>
    <name evidence="3" type="ORF">IBL28_10135</name>
</gene>
<keyword evidence="2" id="KW-0378">Hydrolase</keyword>
<dbReference type="EMBL" id="JACVDC010000025">
    <property type="protein sequence ID" value="MBC9796328.1"/>
    <property type="molecule type" value="Genomic_DNA"/>
</dbReference>
<dbReference type="PANTHER" id="PTHR31793:SF27">
    <property type="entry name" value="NOVEL THIOESTERASE SUPERFAMILY DOMAIN AND SAPOSIN A-TYPE DOMAIN CONTAINING PROTEIN (0610012H03RIK)"/>
    <property type="match status" value="1"/>
</dbReference>